<dbReference type="AlphaFoldDB" id="A0A839Q904"/>
<proteinExistence type="predicted"/>
<comment type="caution">
    <text evidence="1">The sequence shown here is derived from an EMBL/GenBank/DDBJ whole genome shotgun (WGS) entry which is preliminary data.</text>
</comment>
<accession>A0A839Q904</accession>
<organism evidence="1 2">
    <name type="scientific">Mycolicibacterium iranicum</name>
    <name type="common">Mycobacterium iranicum</name>
    <dbReference type="NCBI Taxonomy" id="912594"/>
    <lineage>
        <taxon>Bacteria</taxon>
        <taxon>Bacillati</taxon>
        <taxon>Actinomycetota</taxon>
        <taxon>Actinomycetes</taxon>
        <taxon>Mycobacteriales</taxon>
        <taxon>Mycobacteriaceae</taxon>
        <taxon>Mycolicibacterium</taxon>
    </lineage>
</organism>
<evidence type="ECO:0000313" key="2">
    <source>
        <dbReference type="Proteomes" id="UP000550501"/>
    </source>
</evidence>
<reference evidence="1 2" key="1">
    <citation type="submission" date="2020-08" db="EMBL/GenBank/DDBJ databases">
        <title>The Agave Microbiome: Exploring the role of microbial communities in plant adaptations to desert environments.</title>
        <authorList>
            <person name="Partida-Martinez L.P."/>
        </authorList>
    </citation>
    <scope>NUCLEOTIDE SEQUENCE [LARGE SCALE GENOMIC DNA]</scope>
    <source>
        <strain evidence="1 2">AT2.18</strain>
    </source>
</reference>
<sequence>MYSVTLTLTNDTEIPAGDERVEAA</sequence>
<protein>
    <submittedName>
        <fullName evidence="1">Uncharacterized protein</fullName>
    </submittedName>
</protein>
<evidence type="ECO:0000313" key="1">
    <source>
        <dbReference type="EMBL" id="MBB2989702.1"/>
    </source>
</evidence>
<keyword evidence="2" id="KW-1185">Reference proteome</keyword>
<name>A0A839Q904_MYCIR</name>
<gene>
    <name evidence="1" type="ORF">FHR72_001165</name>
</gene>
<dbReference type="EMBL" id="JACHVU010000002">
    <property type="protein sequence ID" value="MBB2989702.1"/>
    <property type="molecule type" value="Genomic_DNA"/>
</dbReference>
<dbReference type="Proteomes" id="UP000550501">
    <property type="component" value="Unassembled WGS sequence"/>
</dbReference>